<dbReference type="PANTHER" id="PTHR33178:SF10">
    <property type="entry name" value="STRESS-RESPONSE A_B BARREL DOMAIN-CONTAINING PROTEIN"/>
    <property type="match status" value="1"/>
</dbReference>
<dbReference type="InterPro" id="IPR044662">
    <property type="entry name" value="HS1/DABB1-like"/>
</dbReference>
<gene>
    <name evidence="3" type="ORF">GCM10007096_05780</name>
</gene>
<dbReference type="SMART" id="SM00886">
    <property type="entry name" value="Dabb"/>
    <property type="match status" value="1"/>
</dbReference>
<protein>
    <recommendedName>
        <fullName evidence="2">Stress-response A/B barrel domain-containing protein</fullName>
    </recommendedName>
</protein>
<keyword evidence="4" id="KW-1185">Reference proteome</keyword>
<sequence length="97" mass="11099">MIEHIVLFKFNEQTTNGQKEEAMKRLRELKNQLPGILDIQTNHNFSDRGKGYTMGLTVRFESKADLEHYGPSDAHQAVVSYLKEIGMVDTLAVDFEI</sequence>
<dbReference type="Pfam" id="PF07876">
    <property type="entry name" value="Dabb"/>
    <property type="match status" value="1"/>
</dbReference>
<dbReference type="EMBL" id="BMFV01000002">
    <property type="protein sequence ID" value="GGH75996.1"/>
    <property type="molecule type" value="Genomic_DNA"/>
</dbReference>
<reference evidence="3" key="2">
    <citation type="submission" date="2020-09" db="EMBL/GenBank/DDBJ databases">
        <authorList>
            <person name="Sun Q."/>
            <person name="Zhou Y."/>
        </authorList>
    </citation>
    <scope>NUCLEOTIDE SEQUENCE</scope>
    <source>
        <strain evidence="3">CGMCC 1.12777</strain>
    </source>
</reference>
<dbReference type="AlphaFoldDB" id="A0A8J2ZTC6"/>
<reference evidence="3" key="1">
    <citation type="journal article" date="2014" name="Int. J. Syst. Evol. Microbiol.">
        <title>Complete genome sequence of Corynebacterium casei LMG S-19264T (=DSM 44701T), isolated from a smear-ripened cheese.</title>
        <authorList>
            <consortium name="US DOE Joint Genome Institute (JGI-PGF)"/>
            <person name="Walter F."/>
            <person name="Albersmeier A."/>
            <person name="Kalinowski J."/>
            <person name="Ruckert C."/>
        </authorList>
    </citation>
    <scope>NUCLEOTIDE SEQUENCE</scope>
    <source>
        <strain evidence="3">CGMCC 1.12777</strain>
    </source>
</reference>
<name>A0A8J2ZTC6_9BACL</name>
<comment type="subunit">
    <text evidence="1">Homodimer.</text>
</comment>
<evidence type="ECO:0000313" key="4">
    <source>
        <dbReference type="Proteomes" id="UP000656813"/>
    </source>
</evidence>
<proteinExistence type="predicted"/>
<organism evidence="3 4">
    <name type="scientific">Pullulanibacillus pueri</name>
    <dbReference type="NCBI Taxonomy" id="1437324"/>
    <lineage>
        <taxon>Bacteria</taxon>
        <taxon>Bacillati</taxon>
        <taxon>Bacillota</taxon>
        <taxon>Bacilli</taxon>
        <taxon>Bacillales</taxon>
        <taxon>Sporolactobacillaceae</taxon>
        <taxon>Pullulanibacillus</taxon>
    </lineage>
</organism>
<dbReference type="InterPro" id="IPR011008">
    <property type="entry name" value="Dimeric_a/b-barrel"/>
</dbReference>
<accession>A0A8J2ZTC6</accession>
<evidence type="ECO:0000259" key="2">
    <source>
        <dbReference type="PROSITE" id="PS51502"/>
    </source>
</evidence>
<dbReference type="InterPro" id="IPR013097">
    <property type="entry name" value="Dabb"/>
</dbReference>
<dbReference type="SUPFAM" id="SSF54909">
    <property type="entry name" value="Dimeric alpha+beta barrel"/>
    <property type="match status" value="1"/>
</dbReference>
<feature type="domain" description="Stress-response A/B barrel" evidence="2">
    <location>
        <begin position="2"/>
        <end position="95"/>
    </location>
</feature>
<dbReference type="RefSeq" id="WP_188495886.1">
    <property type="nucleotide sequence ID" value="NZ_BMFV01000002.1"/>
</dbReference>
<dbReference type="PROSITE" id="PS51502">
    <property type="entry name" value="S_R_A_B_BARREL"/>
    <property type="match status" value="1"/>
</dbReference>
<dbReference type="Gene3D" id="3.30.70.100">
    <property type="match status" value="1"/>
</dbReference>
<evidence type="ECO:0000256" key="1">
    <source>
        <dbReference type="ARBA" id="ARBA00011738"/>
    </source>
</evidence>
<evidence type="ECO:0000313" key="3">
    <source>
        <dbReference type="EMBL" id="GGH75996.1"/>
    </source>
</evidence>
<comment type="caution">
    <text evidence="3">The sequence shown here is derived from an EMBL/GenBank/DDBJ whole genome shotgun (WGS) entry which is preliminary data.</text>
</comment>
<dbReference type="Proteomes" id="UP000656813">
    <property type="component" value="Unassembled WGS sequence"/>
</dbReference>
<dbReference type="PANTHER" id="PTHR33178">
    <property type="match status" value="1"/>
</dbReference>